<gene>
    <name evidence="6" type="ORF">LQG66_04515</name>
</gene>
<keyword evidence="4" id="KW-0411">Iron-sulfur</keyword>
<evidence type="ECO:0000256" key="1">
    <source>
        <dbReference type="ARBA" id="ARBA00022714"/>
    </source>
</evidence>
<protein>
    <submittedName>
        <fullName evidence="6">Rieske 2Fe-2S domain-containing protein</fullName>
    </submittedName>
</protein>
<evidence type="ECO:0000313" key="6">
    <source>
        <dbReference type="EMBL" id="UFZ05586.1"/>
    </source>
</evidence>
<evidence type="ECO:0000256" key="3">
    <source>
        <dbReference type="ARBA" id="ARBA00023004"/>
    </source>
</evidence>
<dbReference type="EMBL" id="CP088156">
    <property type="protein sequence ID" value="UFZ05586.1"/>
    <property type="molecule type" value="Genomic_DNA"/>
</dbReference>
<dbReference type="InterPro" id="IPR017941">
    <property type="entry name" value="Rieske_2Fe-2S"/>
</dbReference>
<evidence type="ECO:0000256" key="4">
    <source>
        <dbReference type="ARBA" id="ARBA00023014"/>
    </source>
</evidence>
<keyword evidence="2" id="KW-0479">Metal-binding</keyword>
<dbReference type="Pfam" id="PF00355">
    <property type="entry name" value="Rieske"/>
    <property type="match status" value="1"/>
</dbReference>
<dbReference type="CDD" id="cd03474">
    <property type="entry name" value="Rieske_T4moC"/>
    <property type="match status" value="1"/>
</dbReference>
<reference evidence="6" key="1">
    <citation type="journal article" date="2024" name="Antonie Van Leeuwenhoek">
        <title>Bradyrhizobium ontarionense sp. nov., a novel bacterial symbiont isolated from Aeschynomene indica (Indian jointvetch), harbours photosynthesis, nitrogen fixation and nitrous oxide (N2O) reductase genes.</title>
        <authorList>
            <person name="Bromfield E.S.P."/>
            <person name="Cloutier S."/>
        </authorList>
    </citation>
    <scope>NUCLEOTIDE SEQUENCE</scope>
    <source>
        <strain evidence="6">A19</strain>
    </source>
</reference>
<keyword evidence="3" id="KW-0408">Iron</keyword>
<evidence type="ECO:0000313" key="7">
    <source>
        <dbReference type="Proteomes" id="UP001431010"/>
    </source>
</evidence>
<name>A0ABY3RE82_9BRAD</name>
<organism evidence="6 7">
    <name type="scientific">Bradyrhizobium ontarionense</name>
    <dbReference type="NCBI Taxonomy" id="2898149"/>
    <lineage>
        <taxon>Bacteria</taxon>
        <taxon>Pseudomonadati</taxon>
        <taxon>Pseudomonadota</taxon>
        <taxon>Alphaproteobacteria</taxon>
        <taxon>Hyphomicrobiales</taxon>
        <taxon>Nitrobacteraceae</taxon>
        <taxon>Bradyrhizobium</taxon>
    </lineage>
</organism>
<accession>A0ABY3RE82</accession>
<dbReference type="PROSITE" id="PS51296">
    <property type="entry name" value="RIESKE"/>
    <property type="match status" value="1"/>
</dbReference>
<keyword evidence="1" id="KW-0001">2Fe-2S</keyword>
<dbReference type="Gene3D" id="2.102.10.10">
    <property type="entry name" value="Rieske [2Fe-2S] iron-sulphur domain"/>
    <property type="match status" value="1"/>
</dbReference>
<sequence>MMFTRVCRADTIDEGGMRLVIADAQLIVLTWPDNGELKAFQGVCPHTAAPMEEAGFDGRVLSCPVHNWTWDALTGTPLHPQESALAEYPVKVEDGVVYIDTDGISPLFAAR</sequence>
<evidence type="ECO:0000256" key="2">
    <source>
        <dbReference type="ARBA" id="ARBA00022723"/>
    </source>
</evidence>
<dbReference type="InterPro" id="IPR036922">
    <property type="entry name" value="Rieske_2Fe-2S_sf"/>
</dbReference>
<dbReference type="SUPFAM" id="SSF50022">
    <property type="entry name" value="ISP domain"/>
    <property type="match status" value="1"/>
</dbReference>
<keyword evidence="7" id="KW-1185">Reference proteome</keyword>
<dbReference type="Proteomes" id="UP001431010">
    <property type="component" value="Chromosome"/>
</dbReference>
<evidence type="ECO:0000259" key="5">
    <source>
        <dbReference type="PROSITE" id="PS51296"/>
    </source>
</evidence>
<feature type="domain" description="Rieske" evidence="5">
    <location>
        <begin position="4"/>
        <end position="99"/>
    </location>
</feature>
<proteinExistence type="predicted"/>